<dbReference type="PANTHER" id="PTHR45436">
    <property type="entry name" value="SENSOR HISTIDINE KINASE YKOH"/>
    <property type="match status" value="1"/>
</dbReference>
<dbReference type="InterPro" id="IPR004358">
    <property type="entry name" value="Sig_transdc_His_kin-like_C"/>
</dbReference>
<evidence type="ECO:0000256" key="2">
    <source>
        <dbReference type="ARBA" id="ARBA00004370"/>
    </source>
</evidence>
<dbReference type="SMART" id="SM00387">
    <property type="entry name" value="HATPase_c"/>
    <property type="match status" value="1"/>
</dbReference>
<evidence type="ECO:0000256" key="10">
    <source>
        <dbReference type="ARBA" id="ARBA00023136"/>
    </source>
</evidence>
<keyword evidence="4" id="KW-0597">Phosphoprotein</keyword>
<dbReference type="PROSITE" id="PS50885">
    <property type="entry name" value="HAMP"/>
    <property type="match status" value="1"/>
</dbReference>
<dbReference type="CDD" id="cd00082">
    <property type="entry name" value="HisKA"/>
    <property type="match status" value="1"/>
</dbReference>
<dbReference type="InterPro" id="IPR050428">
    <property type="entry name" value="TCS_sensor_his_kinase"/>
</dbReference>
<evidence type="ECO:0000256" key="6">
    <source>
        <dbReference type="ARBA" id="ARBA00022692"/>
    </source>
</evidence>
<dbReference type="SUPFAM" id="SSF47384">
    <property type="entry name" value="Homodimeric domain of signal transducing histidine kinase"/>
    <property type="match status" value="1"/>
</dbReference>
<protein>
    <recommendedName>
        <fullName evidence="3">histidine kinase</fullName>
        <ecNumber evidence="3">2.7.13.3</ecNumber>
    </recommendedName>
</protein>
<dbReference type="EC" id="2.7.13.3" evidence="3"/>
<comment type="subcellular location">
    <subcellularLocation>
        <location evidence="2">Membrane</location>
    </subcellularLocation>
</comment>
<evidence type="ECO:0000259" key="12">
    <source>
        <dbReference type="PROSITE" id="PS50885"/>
    </source>
</evidence>
<dbReference type="SMART" id="SM00304">
    <property type="entry name" value="HAMP"/>
    <property type="match status" value="1"/>
</dbReference>
<dbReference type="Proteomes" id="UP000228987">
    <property type="component" value="Unassembled WGS sequence"/>
</dbReference>
<comment type="catalytic activity">
    <reaction evidence="1">
        <text>ATP + protein L-histidine = ADP + protein N-phospho-L-histidine.</text>
        <dbReference type="EC" id="2.7.13.3"/>
    </reaction>
</comment>
<evidence type="ECO:0000313" key="13">
    <source>
        <dbReference type="EMBL" id="PCJ42660.1"/>
    </source>
</evidence>
<sequence length="416" mass="46234">MNIASLRMRLILALVVIVTLTSTLFAGGVILIKQQLEAVIFGDMVHDQLEVLSQQLEVGIYTEESLFDNWMLYADVNNTGLSSEIRSLSVGSHHSVIVEDNYYQVEVGEINGNKIYLTYDITEWENQEHQLLEMLAYGIGIVLIAAIFMGRQASRTVLAPVISLAGRVSNIQPKQRNVRIAEDYQGNEISLIATAFDRYQERLDQFVDRERSFTAAASHELRTPLSVMMGAVDVLDSQAQNAVSKRALSRIKRACAEMLAFIEATLFLSREDSSTIDQSEPANVNSIIQSVLDDNISAIEEKKLKIVMNLDAKLLLQQPDSIVRIMTSNILRNAIEHTNEGEINITLAGAHLTISDTGSGIPEKDLPHVYDRSYTTKEGGNGLGLNLVKRICDRFNWEISIASVLGKGTQVSIFFK</sequence>
<evidence type="ECO:0000256" key="4">
    <source>
        <dbReference type="ARBA" id="ARBA00022553"/>
    </source>
</evidence>
<evidence type="ECO:0000256" key="8">
    <source>
        <dbReference type="ARBA" id="ARBA00022989"/>
    </source>
</evidence>
<dbReference type="Gene3D" id="3.30.565.10">
    <property type="entry name" value="Histidine kinase-like ATPase, C-terminal domain"/>
    <property type="match status" value="1"/>
</dbReference>
<dbReference type="SMART" id="SM00388">
    <property type="entry name" value="HisKA"/>
    <property type="match status" value="1"/>
</dbReference>
<dbReference type="Pfam" id="PF00512">
    <property type="entry name" value="HisKA"/>
    <property type="match status" value="1"/>
</dbReference>
<dbReference type="InterPro" id="IPR036097">
    <property type="entry name" value="HisK_dim/P_sf"/>
</dbReference>
<dbReference type="PRINTS" id="PR00344">
    <property type="entry name" value="BCTRLSENSOR"/>
</dbReference>
<proteinExistence type="predicted"/>
<dbReference type="InterPro" id="IPR003594">
    <property type="entry name" value="HATPase_dom"/>
</dbReference>
<feature type="domain" description="Histidine kinase" evidence="11">
    <location>
        <begin position="216"/>
        <end position="416"/>
    </location>
</feature>
<evidence type="ECO:0000256" key="1">
    <source>
        <dbReference type="ARBA" id="ARBA00000085"/>
    </source>
</evidence>
<dbReference type="InterPro" id="IPR003660">
    <property type="entry name" value="HAMP_dom"/>
</dbReference>
<keyword evidence="5" id="KW-0808">Transferase</keyword>
<reference evidence="14" key="1">
    <citation type="submission" date="2017-08" db="EMBL/GenBank/DDBJ databases">
        <title>A dynamic microbial community with high functional redundancy inhabits the cold, oxic subseafloor aquifer.</title>
        <authorList>
            <person name="Tully B.J."/>
            <person name="Wheat C.G."/>
            <person name="Glazer B.T."/>
            <person name="Huber J.A."/>
        </authorList>
    </citation>
    <scope>NUCLEOTIDE SEQUENCE [LARGE SCALE GENOMIC DNA]</scope>
</reference>
<organism evidence="13 14">
    <name type="scientific">SAR86 cluster bacterium</name>
    <dbReference type="NCBI Taxonomy" id="2030880"/>
    <lineage>
        <taxon>Bacteria</taxon>
        <taxon>Pseudomonadati</taxon>
        <taxon>Pseudomonadota</taxon>
        <taxon>Gammaproteobacteria</taxon>
        <taxon>SAR86 cluster</taxon>
    </lineage>
</organism>
<evidence type="ECO:0000256" key="7">
    <source>
        <dbReference type="ARBA" id="ARBA00022777"/>
    </source>
</evidence>
<dbReference type="AlphaFoldDB" id="A0A2A5CGR8"/>
<gene>
    <name evidence="13" type="ORF">COA71_03910</name>
</gene>
<dbReference type="Pfam" id="PF02518">
    <property type="entry name" value="HATPase_c"/>
    <property type="match status" value="1"/>
</dbReference>
<evidence type="ECO:0000313" key="14">
    <source>
        <dbReference type="Proteomes" id="UP000228987"/>
    </source>
</evidence>
<dbReference type="InterPro" id="IPR036890">
    <property type="entry name" value="HATPase_C_sf"/>
</dbReference>
<keyword evidence="6" id="KW-0812">Transmembrane</keyword>
<dbReference type="InterPro" id="IPR003661">
    <property type="entry name" value="HisK_dim/P_dom"/>
</dbReference>
<evidence type="ECO:0000259" key="11">
    <source>
        <dbReference type="PROSITE" id="PS50109"/>
    </source>
</evidence>
<keyword evidence="10" id="KW-0472">Membrane</keyword>
<dbReference type="GO" id="GO:0000155">
    <property type="term" value="F:phosphorelay sensor kinase activity"/>
    <property type="evidence" value="ECO:0007669"/>
    <property type="project" value="InterPro"/>
</dbReference>
<dbReference type="SUPFAM" id="SSF55874">
    <property type="entry name" value="ATPase domain of HSP90 chaperone/DNA topoisomerase II/histidine kinase"/>
    <property type="match status" value="1"/>
</dbReference>
<feature type="domain" description="HAMP" evidence="12">
    <location>
        <begin position="155"/>
        <end position="208"/>
    </location>
</feature>
<accession>A0A2A5CGR8</accession>
<dbReference type="EMBL" id="NVWI01000002">
    <property type="protein sequence ID" value="PCJ42660.1"/>
    <property type="molecule type" value="Genomic_DNA"/>
</dbReference>
<keyword evidence="7" id="KW-0418">Kinase</keyword>
<dbReference type="PANTHER" id="PTHR45436:SF16">
    <property type="entry name" value="HISTIDINE KINASE"/>
    <property type="match status" value="1"/>
</dbReference>
<dbReference type="InterPro" id="IPR005467">
    <property type="entry name" value="His_kinase_dom"/>
</dbReference>
<keyword evidence="8" id="KW-1133">Transmembrane helix</keyword>
<name>A0A2A5CGR8_9GAMM</name>
<keyword evidence="9" id="KW-0902">Two-component regulatory system</keyword>
<comment type="caution">
    <text evidence="13">The sequence shown here is derived from an EMBL/GenBank/DDBJ whole genome shotgun (WGS) entry which is preliminary data.</text>
</comment>
<dbReference type="Gene3D" id="6.10.340.10">
    <property type="match status" value="1"/>
</dbReference>
<dbReference type="GO" id="GO:0005886">
    <property type="term" value="C:plasma membrane"/>
    <property type="evidence" value="ECO:0007669"/>
    <property type="project" value="TreeGrafter"/>
</dbReference>
<evidence type="ECO:0000256" key="5">
    <source>
        <dbReference type="ARBA" id="ARBA00022679"/>
    </source>
</evidence>
<evidence type="ECO:0000256" key="9">
    <source>
        <dbReference type="ARBA" id="ARBA00023012"/>
    </source>
</evidence>
<dbReference type="Gene3D" id="1.10.287.130">
    <property type="match status" value="1"/>
</dbReference>
<dbReference type="PROSITE" id="PS50109">
    <property type="entry name" value="HIS_KIN"/>
    <property type="match status" value="1"/>
</dbReference>
<evidence type="ECO:0000256" key="3">
    <source>
        <dbReference type="ARBA" id="ARBA00012438"/>
    </source>
</evidence>